<dbReference type="AlphaFoldDB" id="A0A8J2VG32"/>
<sequence>MKRISDTSEGWTYQAGIIMAVLGAVLTSLKAVFMKCLLNDGVSPIDIVFWRMVLAVPLLWMVYLLCRSRLQSAGSSGAKDLFIVVIAGLAGFFASPLLDIFGLESTSVSLERILLFSYPVFVFLAEITLGKRRATWMESLLVLLVMTGVFLTIGGFHPAVFRSNGYGSALIIAASLLFALYLLLSQQVIHRVGSIRFTVFSETVATVALIGFEGYRVGTGTPFPRYDMNVYIWITVIAIFSTVLPFFLLAEGIKRIGAGSVSMIGAVGPVSVTLLDPLFFKESLSGSQWMGCILIIACIYLLERNRASARKGPEAVPFQKEVSRSS</sequence>
<keyword evidence="3" id="KW-0812">Transmembrane</keyword>
<protein>
    <submittedName>
        <fullName evidence="5">Putative transporter YcbK</fullName>
    </submittedName>
</protein>
<proteinExistence type="inferred from homology"/>
<keyword evidence="3" id="KW-0472">Membrane</keyword>
<comment type="subcellular location">
    <subcellularLocation>
        <location evidence="1">Endomembrane system</location>
        <topology evidence="1">Multi-pass membrane protein</topology>
    </subcellularLocation>
</comment>
<evidence type="ECO:0000259" key="4">
    <source>
        <dbReference type="Pfam" id="PF00892"/>
    </source>
</evidence>
<feature type="transmembrane region" description="Helical" evidence="3">
    <location>
        <begin position="197"/>
        <end position="218"/>
    </location>
</feature>
<evidence type="ECO:0000313" key="5">
    <source>
        <dbReference type="EMBL" id="GGE13877.1"/>
    </source>
</evidence>
<dbReference type="SUPFAM" id="SSF103481">
    <property type="entry name" value="Multidrug resistance efflux transporter EmrE"/>
    <property type="match status" value="2"/>
</dbReference>
<feature type="transmembrane region" description="Helical" evidence="3">
    <location>
        <begin position="230"/>
        <end position="249"/>
    </location>
</feature>
<keyword evidence="6" id="KW-1185">Reference proteome</keyword>
<feature type="transmembrane region" description="Helical" evidence="3">
    <location>
        <begin position="141"/>
        <end position="160"/>
    </location>
</feature>
<feature type="transmembrane region" description="Helical" evidence="3">
    <location>
        <begin position="261"/>
        <end position="280"/>
    </location>
</feature>
<feature type="transmembrane region" description="Helical" evidence="3">
    <location>
        <begin position="110"/>
        <end position="129"/>
    </location>
</feature>
<comment type="caution">
    <text evidence="5">The sequence shown here is derived from an EMBL/GenBank/DDBJ whole genome shotgun (WGS) entry which is preliminary data.</text>
</comment>
<evidence type="ECO:0000313" key="6">
    <source>
        <dbReference type="Proteomes" id="UP000625210"/>
    </source>
</evidence>
<reference evidence="5" key="2">
    <citation type="submission" date="2020-09" db="EMBL/GenBank/DDBJ databases">
        <authorList>
            <person name="Sun Q."/>
            <person name="Zhou Y."/>
        </authorList>
    </citation>
    <scope>NUCLEOTIDE SEQUENCE</scope>
    <source>
        <strain evidence="5">CGMCC 1.15179</strain>
    </source>
</reference>
<gene>
    <name evidence="5" type="primary">ycbK</name>
    <name evidence="5" type="ORF">GCM10011571_14190</name>
</gene>
<dbReference type="Proteomes" id="UP000625210">
    <property type="component" value="Unassembled WGS sequence"/>
</dbReference>
<dbReference type="RefSeq" id="WP_188647201.1">
    <property type="nucleotide sequence ID" value="NZ_BMHQ01000004.1"/>
</dbReference>
<dbReference type="GO" id="GO:0016020">
    <property type="term" value="C:membrane"/>
    <property type="evidence" value="ECO:0007669"/>
    <property type="project" value="InterPro"/>
</dbReference>
<accession>A0A8J2VG32</accession>
<dbReference type="Gene3D" id="1.10.3730.20">
    <property type="match status" value="1"/>
</dbReference>
<evidence type="ECO:0000256" key="1">
    <source>
        <dbReference type="ARBA" id="ARBA00004127"/>
    </source>
</evidence>
<feature type="transmembrane region" description="Helical" evidence="3">
    <location>
        <begin position="286"/>
        <end position="302"/>
    </location>
</feature>
<organism evidence="5 6">
    <name type="scientific">Marinithermofilum abyssi</name>
    <dbReference type="NCBI Taxonomy" id="1571185"/>
    <lineage>
        <taxon>Bacteria</taxon>
        <taxon>Bacillati</taxon>
        <taxon>Bacillota</taxon>
        <taxon>Bacilli</taxon>
        <taxon>Bacillales</taxon>
        <taxon>Thermoactinomycetaceae</taxon>
        <taxon>Marinithermofilum</taxon>
    </lineage>
</organism>
<keyword evidence="3" id="KW-1133">Transmembrane helix</keyword>
<comment type="similarity">
    <text evidence="2">Belongs to the EamA transporter family.</text>
</comment>
<feature type="domain" description="EamA" evidence="4">
    <location>
        <begin position="15"/>
        <end position="153"/>
    </location>
</feature>
<feature type="domain" description="EamA" evidence="4">
    <location>
        <begin position="167"/>
        <end position="302"/>
    </location>
</feature>
<feature type="transmembrane region" description="Helical" evidence="3">
    <location>
        <begin position="48"/>
        <end position="66"/>
    </location>
</feature>
<feature type="transmembrane region" description="Helical" evidence="3">
    <location>
        <begin position="166"/>
        <end position="185"/>
    </location>
</feature>
<dbReference type="Pfam" id="PF00892">
    <property type="entry name" value="EamA"/>
    <property type="match status" value="2"/>
</dbReference>
<dbReference type="PANTHER" id="PTHR22911">
    <property type="entry name" value="ACYL-MALONYL CONDENSING ENZYME-RELATED"/>
    <property type="match status" value="1"/>
</dbReference>
<evidence type="ECO:0000256" key="2">
    <source>
        <dbReference type="ARBA" id="ARBA00007362"/>
    </source>
</evidence>
<reference evidence="5" key="1">
    <citation type="journal article" date="2014" name="Int. J. Syst. Evol. Microbiol.">
        <title>Complete genome sequence of Corynebacterium casei LMG S-19264T (=DSM 44701T), isolated from a smear-ripened cheese.</title>
        <authorList>
            <consortium name="US DOE Joint Genome Institute (JGI-PGF)"/>
            <person name="Walter F."/>
            <person name="Albersmeier A."/>
            <person name="Kalinowski J."/>
            <person name="Ruckert C."/>
        </authorList>
    </citation>
    <scope>NUCLEOTIDE SEQUENCE</scope>
    <source>
        <strain evidence="5">CGMCC 1.15179</strain>
    </source>
</reference>
<dbReference type="PANTHER" id="PTHR22911:SF137">
    <property type="entry name" value="SOLUTE CARRIER FAMILY 35 MEMBER G2-RELATED"/>
    <property type="match status" value="1"/>
</dbReference>
<feature type="transmembrane region" description="Helical" evidence="3">
    <location>
        <begin position="12"/>
        <end position="33"/>
    </location>
</feature>
<dbReference type="EMBL" id="BMHQ01000004">
    <property type="protein sequence ID" value="GGE13877.1"/>
    <property type="molecule type" value="Genomic_DNA"/>
</dbReference>
<dbReference type="InterPro" id="IPR037185">
    <property type="entry name" value="EmrE-like"/>
</dbReference>
<dbReference type="InterPro" id="IPR000620">
    <property type="entry name" value="EamA_dom"/>
</dbReference>
<feature type="transmembrane region" description="Helical" evidence="3">
    <location>
        <begin position="78"/>
        <end position="98"/>
    </location>
</feature>
<evidence type="ECO:0000256" key="3">
    <source>
        <dbReference type="SAM" id="Phobius"/>
    </source>
</evidence>
<name>A0A8J2VG32_9BACL</name>